<reference evidence="1" key="1">
    <citation type="journal article" date="2014" name="Front. Microbiol.">
        <title>High frequency of phylogenetically diverse reductive dehalogenase-homologous genes in deep subseafloor sedimentary metagenomes.</title>
        <authorList>
            <person name="Kawai M."/>
            <person name="Futagami T."/>
            <person name="Toyoda A."/>
            <person name="Takaki Y."/>
            <person name="Nishi S."/>
            <person name="Hori S."/>
            <person name="Arai W."/>
            <person name="Tsubouchi T."/>
            <person name="Morono Y."/>
            <person name="Uchiyama I."/>
            <person name="Ito T."/>
            <person name="Fujiyama A."/>
            <person name="Inagaki F."/>
            <person name="Takami H."/>
        </authorList>
    </citation>
    <scope>NUCLEOTIDE SEQUENCE</scope>
    <source>
        <strain evidence="1">Expedition CK06-06</strain>
    </source>
</reference>
<accession>X0ZQA9</accession>
<organism evidence="1">
    <name type="scientific">marine sediment metagenome</name>
    <dbReference type="NCBI Taxonomy" id="412755"/>
    <lineage>
        <taxon>unclassified sequences</taxon>
        <taxon>metagenomes</taxon>
        <taxon>ecological metagenomes</taxon>
    </lineage>
</organism>
<gene>
    <name evidence="1" type="ORF">S01H4_01986</name>
</gene>
<dbReference type="AlphaFoldDB" id="X0ZQA9"/>
<protein>
    <recommendedName>
        <fullName evidence="2">RNA polymerase sigma-70 region 2 domain-containing protein</fullName>
    </recommendedName>
</protein>
<dbReference type="GO" id="GO:0006352">
    <property type="term" value="P:DNA-templated transcription initiation"/>
    <property type="evidence" value="ECO:0007669"/>
    <property type="project" value="InterPro"/>
</dbReference>
<dbReference type="GO" id="GO:0003700">
    <property type="term" value="F:DNA-binding transcription factor activity"/>
    <property type="evidence" value="ECO:0007669"/>
    <property type="project" value="InterPro"/>
</dbReference>
<evidence type="ECO:0000313" key="1">
    <source>
        <dbReference type="EMBL" id="GAG71900.1"/>
    </source>
</evidence>
<evidence type="ECO:0008006" key="2">
    <source>
        <dbReference type="Google" id="ProtNLM"/>
    </source>
</evidence>
<sequence length="46" mass="5786">MVSERKIRRLVERAKKYDPEAFSELYELYIRKIYRYILFRVGDPHH</sequence>
<dbReference type="SUPFAM" id="SSF88946">
    <property type="entry name" value="Sigma2 domain of RNA polymerase sigma factors"/>
    <property type="match status" value="1"/>
</dbReference>
<comment type="caution">
    <text evidence="1">The sequence shown here is derived from an EMBL/GenBank/DDBJ whole genome shotgun (WGS) entry which is preliminary data.</text>
</comment>
<dbReference type="InterPro" id="IPR013325">
    <property type="entry name" value="RNA_pol_sigma_r2"/>
</dbReference>
<proteinExistence type="predicted"/>
<name>X0ZQA9_9ZZZZ</name>
<dbReference type="Gene3D" id="1.10.1740.10">
    <property type="match status" value="1"/>
</dbReference>
<dbReference type="EMBL" id="BART01000404">
    <property type="protein sequence ID" value="GAG71900.1"/>
    <property type="molecule type" value="Genomic_DNA"/>
</dbReference>